<dbReference type="PROSITE" id="PS51257">
    <property type="entry name" value="PROKAR_LIPOPROTEIN"/>
    <property type="match status" value="1"/>
</dbReference>
<dbReference type="Proteomes" id="UP000187181">
    <property type="component" value="Unassembled WGS sequence"/>
</dbReference>
<dbReference type="EMBL" id="FTPP01000002">
    <property type="protein sequence ID" value="SIT87990.1"/>
    <property type="molecule type" value="Genomic_DNA"/>
</dbReference>
<dbReference type="OrthoDB" id="1121502at2"/>
<gene>
    <name evidence="1" type="ORF">SAMN05444128_1753</name>
</gene>
<name>A0A1R3XAA5_9BACT</name>
<dbReference type="SUPFAM" id="SSF160574">
    <property type="entry name" value="BT0923-like"/>
    <property type="match status" value="1"/>
</dbReference>
<reference evidence="2" key="1">
    <citation type="submission" date="2017-01" db="EMBL/GenBank/DDBJ databases">
        <authorList>
            <person name="Varghese N."/>
            <person name="Submissions S."/>
        </authorList>
    </citation>
    <scope>NUCLEOTIDE SEQUENCE [LARGE SCALE GENOMIC DNA]</scope>
    <source>
        <strain evidence="2">LP100</strain>
    </source>
</reference>
<dbReference type="AlphaFoldDB" id="A0A1R3XAA5"/>
<organism evidence="1 2">
    <name type="scientific">Pontibacter indicus</name>
    <dbReference type="NCBI Taxonomy" id="1317125"/>
    <lineage>
        <taxon>Bacteria</taxon>
        <taxon>Pseudomonadati</taxon>
        <taxon>Bacteroidota</taxon>
        <taxon>Cytophagia</taxon>
        <taxon>Cytophagales</taxon>
        <taxon>Hymenobacteraceae</taxon>
        <taxon>Pontibacter</taxon>
    </lineage>
</organism>
<dbReference type="Gene3D" id="3.10.450.360">
    <property type="match status" value="1"/>
</dbReference>
<keyword evidence="2" id="KW-1185">Reference proteome</keyword>
<dbReference type="RefSeq" id="WP_076667916.1">
    <property type="nucleotide sequence ID" value="NZ_FTPP01000002.1"/>
</dbReference>
<proteinExistence type="predicted"/>
<accession>A0A1R3XAA5</accession>
<evidence type="ECO:0000313" key="1">
    <source>
        <dbReference type="EMBL" id="SIT87990.1"/>
    </source>
</evidence>
<evidence type="ECO:0000313" key="2">
    <source>
        <dbReference type="Proteomes" id="UP000187181"/>
    </source>
</evidence>
<sequence>MKQQLTAILLFSVFLFSCDDDVMPEKVPLEVRQNLLSAFPMAYHIEWEKSGKDFEADFTVYAAEHSALFRESGQLTQYKHAIPATALPEAVVNAIATKHPRYKVSAADALVKGNVTCYQVVLKSNTAEIEVVFSADGQQLRQSFWD</sequence>
<protein>
    <submittedName>
        <fullName evidence="1">Uncharacterized protein</fullName>
    </submittedName>
</protein>
<dbReference type="STRING" id="1317125.SAMN05444128_1753"/>